<dbReference type="InterPro" id="IPR035906">
    <property type="entry name" value="MetI-like_sf"/>
</dbReference>
<feature type="transmembrane region" description="Helical" evidence="7">
    <location>
        <begin position="219"/>
        <end position="245"/>
    </location>
</feature>
<feature type="transmembrane region" description="Helical" evidence="7">
    <location>
        <begin position="96"/>
        <end position="119"/>
    </location>
</feature>
<evidence type="ECO:0000256" key="3">
    <source>
        <dbReference type="ARBA" id="ARBA00022475"/>
    </source>
</evidence>
<comment type="similarity">
    <text evidence="7">Belongs to the binding-protein-dependent transport system permease family.</text>
</comment>
<dbReference type="GO" id="GO:0015226">
    <property type="term" value="F:carnitine transmembrane transporter activity"/>
    <property type="evidence" value="ECO:0007669"/>
    <property type="project" value="TreeGrafter"/>
</dbReference>
<evidence type="ECO:0000256" key="5">
    <source>
        <dbReference type="ARBA" id="ARBA00022989"/>
    </source>
</evidence>
<dbReference type="Gene3D" id="1.10.3720.10">
    <property type="entry name" value="MetI-like"/>
    <property type="match status" value="1"/>
</dbReference>
<feature type="transmembrane region" description="Helical" evidence="7">
    <location>
        <begin position="43"/>
        <end position="65"/>
    </location>
</feature>
<dbReference type="Proteomes" id="UP000327194">
    <property type="component" value="Chromosome"/>
</dbReference>
<dbReference type="EMBL" id="CP045562">
    <property type="protein sequence ID" value="QFX93304.1"/>
    <property type="molecule type" value="Genomic_DNA"/>
</dbReference>
<dbReference type="PANTHER" id="PTHR47737">
    <property type="entry name" value="GLYCINE BETAINE/PROLINE BETAINE TRANSPORT SYSTEM PERMEASE PROTEIN PROW"/>
    <property type="match status" value="1"/>
</dbReference>
<organism evidence="9 10">
    <name type="scientific">Fructilactobacillus fructivorans</name>
    <dbReference type="NCBI Taxonomy" id="1614"/>
    <lineage>
        <taxon>Bacteria</taxon>
        <taxon>Bacillati</taxon>
        <taxon>Bacillota</taxon>
        <taxon>Bacilli</taxon>
        <taxon>Lactobacillales</taxon>
        <taxon>Lactobacillaceae</taxon>
        <taxon>Fructilactobacillus</taxon>
    </lineage>
</organism>
<dbReference type="CDD" id="cd06261">
    <property type="entry name" value="TM_PBP2"/>
    <property type="match status" value="1"/>
</dbReference>
<feature type="transmembrane region" description="Helical" evidence="7">
    <location>
        <begin position="12"/>
        <end position="37"/>
    </location>
</feature>
<dbReference type="SUPFAM" id="SSF161098">
    <property type="entry name" value="MetI-like"/>
    <property type="match status" value="1"/>
</dbReference>
<gene>
    <name evidence="9" type="ORF">LF543_01430</name>
</gene>
<dbReference type="PANTHER" id="PTHR47737:SF1">
    <property type="entry name" value="GLYCINE BETAINE_PROLINE BETAINE TRANSPORT SYSTEM PERMEASE PROTEIN PROW"/>
    <property type="match status" value="1"/>
</dbReference>
<dbReference type="FunFam" id="1.10.3720.10:FF:000001">
    <property type="entry name" value="Glycine betaine ABC transporter, permease"/>
    <property type="match status" value="1"/>
</dbReference>
<keyword evidence="5 7" id="KW-1133">Transmembrane helix</keyword>
<dbReference type="GO" id="GO:0005275">
    <property type="term" value="F:amine transmembrane transporter activity"/>
    <property type="evidence" value="ECO:0007669"/>
    <property type="project" value="TreeGrafter"/>
</dbReference>
<dbReference type="InterPro" id="IPR000515">
    <property type="entry name" value="MetI-like"/>
</dbReference>
<reference evidence="9 10" key="1">
    <citation type="submission" date="2019-10" db="EMBL/GenBank/DDBJ databases">
        <title>Genome sequencing of Lactobacillus fructivorans.</title>
        <authorList>
            <person name="Kim K."/>
        </authorList>
    </citation>
    <scope>NUCLEOTIDE SEQUENCE [LARGE SCALE GENOMIC DNA]</scope>
    <source>
        <strain evidence="9 10">LF543</strain>
    </source>
</reference>
<evidence type="ECO:0000256" key="2">
    <source>
        <dbReference type="ARBA" id="ARBA00022448"/>
    </source>
</evidence>
<keyword evidence="6 7" id="KW-0472">Membrane</keyword>
<evidence type="ECO:0000259" key="8">
    <source>
        <dbReference type="PROSITE" id="PS50928"/>
    </source>
</evidence>
<evidence type="ECO:0000313" key="9">
    <source>
        <dbReference type="EMBL" id="QFX93304.1"/>
    </source>
</evidence>
<feature type="transmembrane region" description="Helical" evidence="7">
    <location>
        <begin position="131"/>
        <end position="153"/>
    </location>
</feature>
<proteinExistence type="inferred from homology"/>
<dbReference type="GO" id="GO:0031460">
    <property type="term" value="P:glycine betaine transport"/>
    <property type="evidence" value="ECO:0007669"/>
    <property type="project" value="TreeGrafter"/>
</dbReference>
<keyword evidence="2 7" id="KW-0813">Transport</keyword>
<dbReference type="Pfam" id="PF00528">
    <property type="entry name" value="BPD_transp_1"/>
    <property type="match status" value="1"/>
</dbReference>
<dbReference type="KEGG" id="lfv:LF543_01430"/>
<evidence type="ECO:0000256" key="6">
    <source>
        <dbReference type="ARBA" id="ARBA00023136"/>
    </source>
</evidence>
<comment type="subcellular location">
    <subcellularLocation>
        <location evidence="7">Cell membrane</location>
        <topology evidence="7">Multi-pass membrane protein</topology>
    </subcellularLocation>
    <subcellularLocation>
        <location evidence="1">Membrane</location>
        <topology evidence="1">Multi-pass membrane protein</topology>
    </subcellularLocation>
</comment>
<protein>
    <submittedName>
        <fullName evidence="9">ABC transporter permease subunit</fullName>
    </submittedName>
</protein>
<accession>A0AAE6P1K8</accession>
<dbReference type="GO" id="GO:0043190">
    <property type="term" value="C:ATP-binding cassette (ABC) transporter complex"/>
    <property type="evidence" value="ECO:0007669"/>
    <property type="project" value="TreeGrafter"/>
</dbReference>
<sequence length="287" mass="31285">MASIGAIPIAKWVNAFFTWLTGFAGFFNAITIFLNAVMNGIQWVFDIIPIWLFIAIILLGTWFLFRKTKHWGFMLFELLGFLLIWNQGYWRDMTQTLDLVLTTCLLIVIIGVPLGTWMAKSKIVETIVSPIMSFLQTMPAFVYLIPAVALFGIGQVPGVFASVIFSIPPIVNMTNLGIRQVPSEYLEVSESFGCTAWQKLFKVQFPLAKPTVMSGINQGIMLALSMVVIASMIGTLGLGEAVYFAVGRNDVGTGFAAGIAIVILAIVLDKISKGLGGANKTDAGSNE</sequence>
<keyword evidence="3" id="KW-1003">Cell membrane</keyword>
<dbReference type="GO" id="GO:0015871">
    <property type="term" value="P:choline transport"/>
    <property type="evidence" value="ECO:0007669"/>
    <property type="project" value="TreeGrafter"/>
</dbReference>
<evidence type="ECO:0000256" key="7">
    <source>
        <dbReference type="RuleBase" id="RU363032"/>
    </source>
</evidence>
<feature type="transmembrane region" description="Helical" evidence="7">
    <location>
        <begin position="72"/>
        <end position="90"/>
    </location>
</feature>
<evidence type="ECO:0000313" key="10">
    <source>
        <dbReference type="Proteomes" id="UP000327194"/>
    </source>
</evidence>
<evidence type="ECO:0000256" key="1">
    <source>
        <dbReference type="ARBA" id="ARBA00004141"/>
    </source>
</evidence>
<feature type="transmembrane region" description="Helical" evidence="7">
    <location>
        <begin position="251"/>
        <end position="268"/>
    </location>
</feature>
<feature type="domain" description="ABC transmembrane type-1" evidence="8">
    <location>
        <begin position="93"/>
        <end position="272"/>
    </location>
</feature>
<dbReference type="PROSITE" id="PS50928">
    <property type="entry name" value="ABC_TM1"/>
    <property type="match status" value="1"/>
</dbReference>
<name>A0AAE6P1K8_9LACO</name>
<dbReference type="AlphaFoldDB" id="A0AAE6P1K8"/>
<keyword evidence="4 7" id="KW-0812">Transmembrane</keyword>
<evidence type="ECO:0000256" key="4">
    <source>
        <dbReference type="ARBA" id="ARBA00022692"/>
    </source>
</evidence>